<evidence type="ECO:0000256" key="4">
    <source>
        <dbReference type="ARBA" id="ARBA00022723"/>
    </source>
</evidence>
<evidence type="ECO:0000313" key="12">
    <source>
        <dbReference type="EMBL" id="MCO6393598.1"/>
    </source>
</evidence>
<dbReference type="PROSITE" id="PS51318">
    <property type="entry name" value="TAT"/>
    <property type="match status" value="1"/>
</dbReference>
<name>A0AAW5HT59_9CORY</name>
<dbReference type="Proteomes" id="UP001205920">
    <property type="component" value="Unassembled WGS sequence"/>
</dbReference>
<proteinExistence type="inferred from homology"/>
<evidence type="ECO:0000256" key="7">
    <source>
        <dbReference type="ARBA" id="ARBA00023004"/>
    </source>
</evidence>
<sequence length="404" mass="44463">MPVNRRHFLAGTLSVAAAGAATACAESRDAVVNAQQEPAIDLATATVPFDGIHQAGISTPQQSSLNLIGFNFKDGVDKPAIARLMRLWTEDARALTAGENPLASLEPEMTEHPANLTITVGLGEKFFDIAAPESKPSWLHDIPALSRDELSRKWGQTDVVLQICSDDPLMCAWAMRHMVRAGVDYVATAWVQQGFMNNPAVHREGTTPRNLFGQIDGTVNPHIDEEYDAQVWAKGAAEFEGGTSMVVRRIAMNLDTWEMLDRTSREEAVGRRLDNGAPLSGGEEFTPVDLEARDEYGLPKVDRNSHVARSMAPEGHPEQKFKRRPYNYNLPPEPGQEQLSNAGLVFIAFQENPDTQFTPVLKRLDEADRLNEWITHIGSAVYWIPPGTQAQDGAPSFWAESLLA</sequence>
<feature type="domain" description="Dyp-type peroxidase C-terminal" evidence="11">
    <location>
        <begin position="207"/>
        <end position="388"/>
    </location>
</feature>
<keyword evidence="6" id="KW-0560">Oxidoreductase</keyword>
<protein>
    <submittedName>
        <fullName evidence="12">Dyp-type peroxidase</fullName>
    </submittedName>
</protein>
<dbReference type="PANTHER" id="PTHR30521">
    <property type="entry name" value="DEFERROCHELATASE/PEROXIDASE"/>
    <property type="match status" value="1"/>
</dbReference>
<evidence type="ECO:0000256" key="3">
    <source>
        <dbReference type="ARBA" id="ARBA00022617"/>
    </source>
</evidence>
<gene>
    <name evidence="12" type="ORF">JMN37_01175</name>
</gene>
<keyword evidence="5 9" id="KW-0732">Signal</keyword>
<evidence type="ECO:0000256" key="6">
    <source>
        <dbReference type="ARBA" id="ARBA00023002"/>
    </source>
</evidence>
<dbReference type="Pfam" id="PF20628">
    <property type="entry name" value="Dyp_perox_C"/>
    <property type="match status" value="1"/>
</dbReference>
<reference evidence="12 13" key="1">
    <citation type="submission" date="2021-01" db="EMBL/GenBank/DDBJ databases">
        <title>Identification and Characterization of Corynebacterium sp.</title>
        <authorList>
            <person name="Luo Q."/>
            <person name="Qu P."/>
            <person name="Chen Q."/>
        </authorList>
    </citation>
    <scope>NUCLEOTIDE SEQUENCE [LARGE SCALE GENOMIC DNA]</scope>
    <source>
        <strain evidence="12 13">MC-18</strain>
    </source>
</reference>
<dbReference type="NCBIfam" id="TIGR01413">
    <property type="entry name" value="Dyp_perox_fam"/>
    <property type="match status" value="1"/>
</dbReference>
<keyword evidence="3" id="KW-0349">Heme</keyword>
<dbReference type="PANTHER" id="PTHR30521:SF4">
    <property type="entry name" value="DEFERROCHELATASE"/>
    <property type="match status" value="1"/>
</dbReference>
<dbReference type="GO" id="GO:0020037">
    <property type="term" value="F:heme binding"/>
    <property type="evidence" value="ECO:0007669"/>
    <property type="project" value="InterPro"/>
</dbReference>
<evidence type="ECO:0000256" key="9">
    <source>
        <dbReference type="SAM" id="SignalP"/>
    </source>
</evidence>
<comment type="similarity">
    <text evidence="8">Belongs to the DyP-type peroxidase family.</text>
</comment>
<comment type="cofactor">
    <cofactor evidence="1">
        <name>heme b</name>
        <dbReference type="ChEBI" id="CHEBI:60344"/>
    </cofactor>
</comment>
<evidence type="ECO:0000313" key="13">
    <source>
        <dbReference type="Proteomes" id="UP001205920"/>
    </source>
</evidence>
<accession>A0AAW5HT59</accession>
<dbReference type="InterPro" id="IPR048327">
    <property type="entry name" value="Dyp_perox_N"/>
</dbReference>
<dbReference type="GO" id="GO:0046872">
    <property type="term" value="F:metal ion binding"/>
    <property type="evidence" value="ECO:0007669"/>
    <property type="project" value="UniProtKB-KW"/>
</dbReference>
<dbReference type="InterPro" id="IPR048328">
    <property type="entry name" value="Dyp_perox_C"/>
</dbReference>
<feature type="signal peptide" evidence="9">
    <location>
        <begin position="1"/>
        <end position="23"/>
    </location>
</feature>
<keyword evidence="13" id="KW-1185">Reference proteome</keyword>
<dbReference type="PROSITE" id="PS51404">
    <property type="entry name" value="DYP_PEROXIDASE"/>
    <property type="match status" value="1"/>
</dbReference>
<evidence type="ECO:0000256" key="2">
    <source>
        <dbReference type="ARBA" id="ARBA00022559"/>
    </source>
</evidence>
<evidence type="ECO:0000256" key="8">
    <source>
        <dbReference type="ARBA" id="ARBA00025737"/>
    </source>
</evidence>
<dbReference type="InterPro" id="IPR006314">
    <property type="entry name" value="Dyp_peroxidase"/>
</dbReference>
<keyword evidence="2 12" id="KW-0575">Peroxidase</keyword>
<keyword evidence="4" id="KW-0479">Metal-binding</keyword>
<dbReference type="AlphaFoldDB" id="A0AAW5HT59"/>
<evidence type="ECO:0000256" key="1">
    <source>
        <dbReference type="ARBA" id="ARBA00001970"/>
    </source>
</evidence>
<dbReference type="InterPro" id="IPR011008">
    <property type="entry name" value="Dimeric_a/b-barrel"/>
</dbReference>
<dbReference type="SUPFAM" id="SSF54909">
    <property type="entry name" value="Dimeric alpha+beta barrel"/>
    <property type="match status" value="1"/>
</dbReference>
<evidence type="ECO:0000259" key="10">
    <source>
        <dbReference type="Pfam" id="PF04261"/>
    </source>
</evidence>
<dbReference type="EMBL" id="JAEUWV010000001">
    <property type="protein sequence ID" value="MCO6393598.1"/>
    <property type="molecule type" value="Genomic_DNA"/>
</dbReference>
<dbReference type="RefSeq" id="WP_252930849.1">
    <property type="nucleotide sequence ID" value="NZ_JAEUWV010000001.1"/>
</dbReference>
<comment type="caution">
    <text evidence="12">The sequence shown here is derived from an EMBL/GenBank/DDBJ whole genome shotgun (WGS) entry which is preliminary data.</text>
</comment>
<dbReference type="PROSITE" id="PS51257">
    <property type="entry name" value="PROKAR_LIPOPROTEIN"/>
    <property type="match status" value="1"/>
</dbReference>
<dbReference type="GO" id="GO:0005829">
    <property type="term" value="C:cytosol"/>
    <property type="evidence" value="ECO:0007669"/>
    <property type="project" value="TreeGrafter"/>
</dbReference>
<dbReference type="Pfam" id="PF04261">
    <property type="entry name" value="Dyp_perox_N"/>
    <property type="match status" value="1"/>
</dbReference>
<feature type="chain" id="PRO_5043352543" evidence="9">
    <location>
        <begin position="24"/>
        <end position="404"/>
    </location>
</feature>
<evidence type="ECO:0000259" key="11">
    <source>
        <dbReference type="Pfam" id="PF20628"/>
    </source>
</evidence>
<dbReference type="GO" id="GO:0004601">
    <property type="term" value="F:peroxidase activity"/>
    <property type="evidence" value="ECO:0007669"/>
    <property type="project" value="UniProtKB-KW"/>
</dbReference>
<dbReference type="InterPro" id="IPR006311">
    <property type="entry name" value="TAT_signal"/>
</dbReference>
<feature type="domain" description="Dyp-type peroxidase N-terminal" evidence="10">
    <location>
        <begin position="54"/>
        <end position="195"/>
    </location>
</feature>
<organism evidence="12 13">
    <name type="scientific">Corynebacterium lipophilum</name>
    <dbReference type="NCBI Taxonomy" id="2804918"/>
    <lineage>
        <taxon>Bacteria</taxon>
        <taxon>Bacillati</taxon>
        <taxon>Actinomycetota</taxon>
        <taxon>Actinomycetes</taxon>
        <taxon>Mycobacteriales</taxon>
        <taxon>Corynebacteriaceae</taxon>
        <taxon>Corynebacterium</taxon>
    </lineage>
</organism>
<evidence type="ECO:0000256" key="5">
    <source>
        <dbReference type="ARBA" id="ARBA00022729"/>
    </source>
</evidence>
<keyword evidence="7" id="KW-0408">Iron</keyword>